<dbReference type="STRING" id="673862.BABL1_gene_552"/>
<dbReference type="RefSeq" id="WP_023791633.1">
    <property type="nucleotide sequence ID" value="NC_023003.1"/>
</dbReference>
<dbReference type="KEGG" id="dpb:BABL1_gene_552"/>
<gene>
    <name evidence="2" type="primary">yihX</name>
    <name evidence="2" type="ORF">BABL1_gene_552</name>
</gene>
<reference evidence="2 3" key="1">
    <citation type="journal article" date="2015" name="Biol. Direct">
        <title>Babela massiliensis, a representative of a widespread bacterial phylum with unusual adaptations to parasitism in amoebae.</title>
        <authorList>
            <person name="Pagnier I."/>
            <person name="Yutin N."/>
            <person name="Croce O."/>
            <person name="Makarova K.S."/>
            <person name="Wolf Y.I."/>
            <person name="Benamar S."/>
            <person name="Raoult D."/>
            <person name="Koonin E.V."/>
            <person name="La Scola B."/>
        </authorList>
    </citation>
    <scope>NUCLEOTIDE SEQUENCE [LARGE SCALE GENOMIC DNA]</scope>
    <source>
        <strain evidence="3">BABL1</strain>
    </source>
</reference>
<dbReference type="InterPro" id="IPR036412">
    <property type="entry name" value="HAD-like_sf"/>
</dbReference>
<dbReference type="SFLD" id="SFLDG01129">
    <property type="entry name" value="C1.5:_HAD__Beta-PGM__Phosphata"/>
    <property type="match status" value="1"/>
</dbReference>
<keyword evidence="1" id="KW-0812">Transmembrane</keyword>
<evidence type="ECO:0000313" key="2">
    <source>
        <dbReference type="EMBL" id="CDK30466.1"/>
    </source>
</evidence>
<dbReference type="PANTHER" id="PTHR43611:SF3">
    <property type="entry name" value="FLAVIN MONONUCLEOTIDE HYDROLASE 1, CHLOROPLATIC"/>
    <property type="match status" value="1"/>
</dbReference>
<dbReference type="HOGENOM" id="CLU_1007162_0_0_7"/>
<dbReference type="SUPFAM" id="SSF56784">
    <property type="entry name" value="HAD-like"/>
    <property type="match status" value="1"/>
</dbReference>
<dbReference type="OrthoDB" id="9797415at2"/>
<dbReference type="eggNOG" id="COG1011">
    <property type="taxonomic scope" value="Bacteria"/>
</dbReference>
<keyword evidence="1" id="KW-1133">Transmembrane helix</keyword>
<dbReference type="PANTHER" id="PTHR43611">
    <property type="entry name" value="ALPHA-D-GLUCOSE 1-PHOSPHATE PHOSPHATASE"/>
    <property type="match status" value="1"/>
</dbReference>
<dbReference type="InterPro" id="IPR023214">
    <property type="entry name" value="HAD_sf"/>
</dbReference>
<dbReference type="InterPro" id="IPR006439">
    <property type="entry name" value="HAD-SF_hydro_IA"/>
</dbReference>
<protein>
    <submittedName>
        <fullName evidence="2">HAD superfamily hydrolase</fullName>
    </submittedName>
</protein>
<dbReference type="Proteomes" id="UP000018769">
    <property type="component" value="Chromosome I"/>
</dbReference>
<accession>V6DIV8</accession>
<dbReference type="NCBIfam" id="TIGR01509">
    <property type="entry name" value="HAD-SF-IA-v3"/>
    <property type="match status" value="1"/>
</dbReference>
<keyword evidence="1" id="KW-0472">Membrane</keyword>
<dbReference type="NCBIfam" id="TIGR01549">
    <property type="entry name" value="HAD-SF-IA-v1"/>
    <property type="match status" value="1"/>
</dbReference>
<organism evidence="2 3">
    <name type="scientific">Candidatus Babela massiliensis</name>
    <dbReference type="NCBI Taxonomy" id="673862"/>
    <lineage>
        <taxon>Bacteria</taxon>
        <taxon>Candidatus Babelota</taxon>
        <taxon>Candidatus Babeliae</taxon>
        <taxon>Candidatus Babeliales</taxon>
        <taxon>Candidatus Babeliaceae</taxon>
        <taxon>Candidatus Babela</taxon>
    </lineage>
</organism>
<dbReference type="AlphaFoldDB" id="V6DIV8"/>
<sequence length="279" mass="32571">MLKINQYIKKHFYYVALATLIFVNSAYSKVIIWDLGDTLLEIDQLAMAGQIGMGDLFFHSLFSWSSPIEIKDQVFKILNQIKKPTNRPHHPTYNEQLLPELICNWLEGSKDSQQISKEVNQFIDDPKNSKFFSSDRHKRIIKNSIEAMFNSKELAKNMKPIKSNIKLLEKCAKKNHKLFILSNFDAKTFNCLKKSRRFKKVFQYFKPENIVISSDIGLLKPDPKIYDHIIKKYNLDPKECTFIDDQKDNLKAAEKAGIKTIFYKGTKQLEKELKSQKLI</sequence>
<dbReference type="GO" id="GO:0016787">
    <property type="term" value="F:hydrolase activity"/>
    <property type="evidence" value="ECO:0007669"/>
    <property type="project" value="UniProtKB-KW"/>
</dbReference>
<dbReference type="InterPro" id="IPR041492">
    <property type="entry name" value="HAD_2"/>
</dbReference>
<proteinExistence type="predicted"/>
<dbReference type="Pfam" id="PF13419">
    <property type="entry name" value="HAD_2"/>
    <property type="match status" value="1"/>
</dbReference>
<evidence type="ECO:0000313" key="3">
    <source>
        <dbReference type="Proteomes" id="UP000018769"/>
    </source>
</evidence>
<dbReference type="Gene3D" id="3.40.50.1000">
    <property type="entry name" value="HAD superfamily/HAD-like"/>
    <property type="match status" value="1"/>
</dbReference>
<feature type="transmembrane region" description="Helical" evidence="1">
    <location>
        <begin position="12"/>
        <end position="33"/>
    </location>
</feature>
<evidence type="ECO:0000256" key="1">
    <source>
        <dbReference type="SAM" id="Phobius"/>
    </source>
</evidence>
<keyword evidence="3" id="KW-1185">Reference proteome</keyword>
<dbReference type="EMBL" id="HG793133">
    <property type="protein sequence ID" value="CDK30466.1"/>
    <property type="molecule type" value="Genomic_DNA"/>
</dbReference>
<keyword evidence="2" id="KW-0378">Hydrolase</keyword>
<dbReference type="SFLD" id="SFLDS00003">
    <property type="entry name" value="Haloacid_Dehalogenase"/>
    <property type="match status" value="1"/>
</dbReference>
<name>V6DIV8_9BACT</name>